<evidence type="ECO:0000313" key="1">
    <source>
        <dbReference type="EMBL" id="GER83962.1"/>
    </source>
</evidence>
<accession>A0A5J4KA55</accession>
<gene>
    <name evidence="1" type="ORF">KTAU_25990</name>
</gene>
<keyword evidence="2" id="KW-1185">Reference proteome</keyword>
<evidence type="ECO:0000313" key="2">
    <source>
        <dbReference type="Proteomes" id="UP000334820"/>
    </source>
</evidence>
<dbReference type="Proteomes" id="UP000334820">
    <property type="component" value="Unassembled WGS sequence"/>
</dbReference>
<organism evidence="1 2">
    <name type="scientific">Thermogemmatispora aurantia</name>
    <dbReference type="NCBI Taxonomy" id="2045279"/>
    <lineage>
        <taxon>Bacteria</taxon>
        <taxon>Bacillati</taxon>
        <taxon>Chloroflexota</taxon>
        <taxon>Ktedonobacteria</taxon>
        <taxon>Thermogemmatisporales</taxon>
        <taxon>Thermogemmatisporaceae</taxon>
        <taxon>Thermogemmatispora</taxon>
    </lineage>
</organism>
<sequence>MREYAYALEQAGSTERRAWRQAPVPYKRLALRYLAVGYLRTPKHSGKEKLYVQLLTTPFPRKGNQRIFYP</sequence>
<comment type="caution">
    <text evidence="1">The sequence shown here is derived from an EMBL/GenBank/DDBJ whole genome shotgun (WGS) entry which is preliminary data.</text>
</comment>
<dbReference type="AlphaFoldDB" id="A0A5J4KA55"/>
<proteinExistence type="predicted"/>
<dbReference type="EMBL" id="BKZV01000003">
    <property type="protein sequence ID" value="GER83962.1"/>
    <property type="molecule type" value="Genomic_DNA"/>
</dbReference>
<reference evidence="1 2" key="1">
    <citation type="journal article" date="2019" name="Int. J. Syst. Evol. Microbiol.">
        <title>Thermogemmatispora aurantia sp. nov. and Thermogemmatispora argillosa sp. nov., within the class Ktedonobacteria, and emended description of the genus Thermogemmatispora.</title>
        <authorList>
            <person name="Zheng Y."/>
            <person name="Wang C.M."/>
            <person name="Sakai Y."/>
            <person name="Abe K."/>
            <person name="Yokota A."/>
            <person name="Yabe S."/>
        </authorList>
    </citation>
    <scope>NUCLEOTIDE SEQUENCE [LARGE SCALE GENOMIC DNA]</scope>
    <source>
        <strain evidence="1 2">A1-2</strain>
    </source>
</reference>
<protein>
    <submittedName>
        <fullName evidence="1">Uncharacterized protein</fullName>
    </submittedName>
</protein>
<name>A0A5J4KA55_9CHLR</name>